<evidence type="ECO:0000313" key="1">
    <source>
        <dbReference type="EMBL" id="AES96604.1"/>
    </source>
</evidence>
<evidence type="ECO:0000313" key="2">
    <source>
        <dbReference type="EnsemblPlants" id="AES96604"/>
    </source>
</evidence>
<reference evidence="1 3" key="2">
    <citation type="journal article" date="2014" name="BMC Genomics">
        <title>An improved genome release (version Mt4.0) for the model legume Medicago truncatula.</title>
        <authorList>
            <person name="Tang H."/>
            <person name="Krishnakumar V."/>
            <person name="Bidwell S."/>
            <person name="Rosen B."/>
            <person name="Chan A."/>
            <person name="Zhou S."/>
            <person name="Gentzbittel L."/>
            <person name="Childs K.L."/>
            <person name="Yandell M."/>
            <person name="Gundlach H."/>
            <person name="Mayer K.F."/>
            <person name="Schwartz D.C."/>
            <person name="Town C.D."/>
        </authorList>
    </citation>
    <scope>GENOME REANNOTATION</scope>
    <source>
        <strain evidence="2 3">cv. Jemalong A17</strain>
    </source>
</reference>
<dbReference type="EnsemblPlants" id="AES96604">
    <property type="protein sequence ID" value="AES96604"/>
    <property type="gene ID" value="MTR_5g039040"/>
</dbReference>
<organism evidence="1 3">
    <name type="scientific">Medicago truncatula</name>
    <name type="common">Barrel medic</name>
    <name type="synonym">Medicago tribuloides</name>
    <dbReference type="NCBI Taxonomy" id="3880"/>
    <lineage>
        <taxon>Eukaryota</taxon>
        <taxon>Viridiplantae</taxon>
        <taxon>Streptophyta</taxon>
        <taxon>Embryophyta</taxon>
        <taxon>Tracheophyta</taxon>
        <taxon>Spermatophyta</taxon>
        <taxon>Magnoliopsida</taxon>
        <taxon>eudicotyledons</taxon>
        <taxon>Gunneridae</taxon>
        <taxon>Pentapetalae</taxon>
        <taxon>rosids</taxon>
        <taxon>fabids</taxon>
        <taxon>Fabales</taxon>
        <taxon>Fabaceae</taxon>
        <taxon>Papilionoideae</taxon>
        <taxon>50 kb inversion clade</taxon>
        <taxon>NPAAA clade</taxon>
        <taxon>Hologalegina</taxon>
        <taxon>IRL clade</taxon>
        <taxon>Trifolieae</taxon>
        <taxon>Medicago</taxon>
    </lineage>
</organism>
<keyword evidence="3" id="KW-1185">Reference proteome</keyword>
<protein>
    <submittedName>
        <fullName evidence="1">40S ribosomal S10-like protein, putative</fullName>
    </submittedName>
</protein>
<sequence length="117" mass="13904">MADFFTTQVRFNSGNPQMFKVWYINVTLKFFKNQLDEINQGLNPGDTRRVKYIRYERQTLDDEKIMFSWLELKNDDGMHLPTTTIVLPLKLDKVKPIKQQLSSIHPEVLLFLSKIRE</sequence>
<dbReference type="Proteomes" id="UP000002051">
    <property type="component" value="Chromosome 5"/>
</dbReference>
<evidence type="ECO:0000313" key="3">
    <source>
        <dbReference type="Proteomes" id="UP000002051"/>
    </source>
</evidence>
<reference evidence="1 3" key="1">
    <citation type="journal article" date="2011" name="Nature">
        <title>The Medicago genome provides insight into the evolution of rhizobial symbioses.</title>
        <authorList>
            <person name="Young N.D."/>
            <person name="Debelle F."/>
            <person name="Oldroyd G.E."/>
            <person name="Geurts R."/>
            <person name="Cannon S.B."/>
            <person name="Udvardi M.K."/>
            <person name="Benedito V.A."/>
            <person name="Mayer K.F."/>
            <person name="Gouzy J."/>
            <person name="Schoof H."/>
            <person name="Van de Peer Y."/>
            <person name="Proost S."/>
            <person name="Cook D.R."/>
            <person name="Meyers B.C."/>
            <person name="Spannagl M."/>
            <person name="Cheung F."/>
            <person name="De Mita S."/>
            <person name="Krishnakumar V."/>
            <person name="Gundlach H."/>
            <person name="Zhou S."/>
            <person name="Mudge J."/>
            <person name="Bharti A.K."/>
            <person name="Murray J.D."/>
            <person name="Naoumkina M.A."/>
            <person name="Rosen B."/>
            <person name="Silverstein K.A."/>
            <person name="Tang H."/>
            <person name="Rombauts S."/>
            <person name="Zhao P.X."/>
            <person name="Zhou P."/>
            <person name="Barbe V."/>
            <person name="Bardou P."/>
            <person name="Bechner M."/>
            <person name="Bellec A."/>
            <person name="Berger A."/>
            <person name="Berges H."/>
            <person name="Bidwell S."/>
            <person name="Bisseling T."/>
            <person name="Choisne N."/>
            <person name="Couloux A."/>
            <person name="Denny R."/>
            <person name="Deshpande S."/>
            <person name="Dai X."/>
            <person name="Doyle J.J."/>
            <person name="Dudez A.M."/>
            <person name="Farmer A.D."/>
            <person name="Fouteau S."/>
            <person name="Franken C."/>
            <person name="Gibelin C."/>
            <person name="Gish J."/>
            <person name="Goldstein S."/>
            <person name="Gonzalez A.J."/>
            <person name="Green P.J."/>
            <person name="Hallab A."/>
            <person name="Hartog M."/>
            <person name="Hua A."/>
            <person name="Humphray S.J."/>
            <person name="Jeong D.H."/>
            <person name="Jing Y."/>
            <person name="Jocker A."/>
            <person name="Kenton S.M."/>
            <person name="Kim D.J."/>
            <person name="Klee K."/>
            <person name="Lai H."/>
            <person name="Lang C."/>
            <person name="Lin S."/>
            <person name="Macmil S.L."/>
            <person name="Magdelenat G."/>
            <person name="Matthews L."/>
            <person name="McCorrison J."/>
            <person name="Monaghan E.L."/>
            <person name="Mun J.H."/>
            <person name="Najar F.Z."/>
            <person name="Nicholson C."/>
            <person name="Noirot C."/>
            <person name="O'Bleness M."/>
            <person name="Paule C.R."/>
            <person name="Poulain J."/>
            <person name="Prion F."/>
            <person name="Qin B."/>
            <person name="Qu C."/>
            <person name="Retzel E.F."/>
            <person name="Riddle C."/>
            <person name="Sallet E."/>
            <person name="Samain S."/>
            <person name="Samson N."/>
            <person name="Sanders I."/>
            <person name="Saurat O."/>
            <person name="Scarpelli C."/>
            <person name="Schiex T."/>
            <person name="Segurens B."/>
            <person name="Severin A.J."/>
            <person name="Sherrier D.J."/>
            <person name="Shi R."/>
            <person name="Sims S."/>
            <person name="Singer S.R."/>
            <person name="Sinharoy S."/>
            <person name="Sterck L."/>
            <person name="Viollet A."/>
            <person name="Wang B.B."/>
            <person name="Wang K."/>
            <person name="Wang M."/>
            <person name="Wang X."/>
            <person name="Warfsmann J."/>
            <person name="Weissenbach J."/>
            <person name="White D.D."/>
            <person name="White J.D."/>
            <person name="Wiley G.B."/>
            <person name="Wincker P."/>
            <person name="Xing Y."/>
            <person name="Yang L."/>
            <person name="Yao Z."/>
            <person name="Ying F."/>
            <person name="Zhai J."/>
            <person name="Zhou L."/>
            <person name="Zuber A."/>
            <person name="Denarie J."/>
            <person name="Dixon R.A."/>
            <person name="May G.D."/>
            <person name="Schwartz D.C."/>
            <person name="Rogers J."/>
            <person name="Quetier F."/>
            <person name="Town C.D."/>
            <person name="Roe B.A."/>
        </authorList>
    </citation>
    <scope>NUCLEOTIDE SEQUENCE [LARGE SCALE GENOMIC DNA]</scope>
    <source>
        <strain evidence="1">A17</strain>
        <strain evidence="2 3">cv. Jemalong A17</strain>
    </source>
</reference>
<dbReference type="AlphaFoldDB" id="G7KB63"/>
<name>G7KB63_MEDTR</name>
<accession>G7KB63</accession>
<dbReference type="PaxDb" id="3880-AES96604"/>
<gene>
    <name evidence="1" type="ordered locus">MTR_5g039040</name>
</gene>
<dbReference type="EMBL" id="CM001221">
    <property type="protein sequence ID" value="AES96604.1"/>
    <property type="molecule type" value="Genomic_DNA"/>
</dbReference>
<dbReference type="HOGENOM" id="CLU_1809087_0_0_1"/>
<reference evidence="2" key="3">
    <citation type="submission" date="2015-04" db="UniProtKB">
        <authorList>
            <consortium name="EnsemblPlants"/>
        </authorList>
    </citation>
    <scope>IDENTIFICATION</scope>
    <source>
        <strain evidence="2">cv. Jemalong A17</strain>
    </source>
</reference>
<proteinExistence type="predicted"/>